<dbReference type="AlphaFoldDB" id="A0A7W4UMD6"/>
<gene>
    <name evidence="2" type="ORF">FHX72_001224</name>
</gene>
<keyword evidence="1" id="KW-0472">Membrane</keyword>
<evidence type="ECO:0000313" key="3">
    <source>
        <dbReference type="Proteomes" id="UP000545286"/>
    </source>
</evidence>
<dbReference type="Gene3D" id="1.20.120.1220">
    <property type="match status" value="1"/>
</dbReference>
<sequence>MREHRLPNALVGVAALGVLLASLAGCVLDGRPDLLAAATGVLVGGVLLVLSLLGGLGMGDVKLGAVLAWAAALVDPSLAVVLVVLSVMFGGVQSAIVLLRTRDRRRSIAFGPALLAGYWLPVAWLAILPG</sequence>
<evidence type="ECO:0000313" key="2">
    <source>
        <dbReference type="EMBL" id="MBB2957112.1"/>
    </source>
</evidence>
<dbReference type="GO" id="GO:0016020">
    <property type="term" value="C:membrane"/>
    <property type="evidence" value="ECO:0007669"/>
    <property type="project" value="InterPro"/>
</dbReference>
<accession>A0A7W4UMD6</accession>
<feature type="transmembrane region" description="Helical" evidence="1">
    <location>
        <begin position="66"/>
        <end position="89"/>
    </location>
</feature>
<organism evidence="2 3">
    <name type="scientific">Pseudoclavibacter helvolus</name>
    <dbReference type="NCBI Taxonomy" id="255205"/>
    <lineage>
        <taxon>Bacteria</taxon>
        <taxon>Bacillati</taxon>
        <taxon>Actinomycetota</taxon>
        <taxon>Actinomycetes</taxon>
        <taxon>Micrococcales</taxon>
        <taxon>Microbacteriaceae</taxon>
        <taxon>Pseudoclavibacter</taxon>
    </lineage>
</organism>
<dbReference type="EMBL" id="JACHWJ010000001">
    <property type="protein sequence ID" value="MBB2957112.1"/>
    <property type="molecule type" value="Genomic_DNA"/>
</dbReference>
<feature type="transmembrane region" description="Helical" evidence="1">
    <location>
        <begin position="109"/>
        <end position="128"/>
    </location>
</feature>
<dbReference type="PROSITE" id="PS51257">
    <property type="entry name" value="PROKAR_LIPOPROTEIN"/>
    <property type="match status" value="1"/>
</dbReference>
<keyword evidence="1" id="KW-0812">Transmembrane</keyword>
<dbReference type="GO" id="GO:0004190">
    <property type="term" value="F:aspartic-type endopeptidase activity"/>
    <property type="evidence" value="ECO:0007669"/>
    <property type="project" value="InterPro"/>
</dbReference>
<name>A0A7W4UMD6_9MICO</name>
<keyword evidence="3" id="KW-1185">Reference proteome</keyword>
<evidence type="ECO:0000256" key="1">
    <source>
        <dbReference type="SAM" id="Phobius"/>
    </source>
</evidence>
<feature type="transmembrane region" description="Helical" evidence="1">
    <location>
        <begin position="34"/>
        <end position="54"/>
    </location>
</feature>
<protein>
    <submittedName>
        <fullName evidence="2">Prepilin signal peptidase PulO-like enzyme (Type II secretory pathway)</fullName>
    </submittedName>
</protein>
<dbReference type="Proteomes" id="UP000545286">
    <property type="component" value="Unassembled WGS sequence"/>
</dbReference>
<reference evidence="2 3" key="1">
    <citation type="submission" date="2020-08" db="EMBL/GenBank/DDBJ databases">
        <title>Sequencing the genomes of 1000 actinobacteria strains.</title>
        <authorList>
            <person name="Klenk H.-P."/>
        </authorList>
    </citation>
    <scope>NUCLEOTIDE SEQUENCE [LARGE SCALE GENOMIC DNA]</scope>
    <source>
        <strain evidence="2 3">DSM 20419</strain>
    </source>
</reference>
<keyword evidence="1" id="KW-1133">Transmembrane helix</keyword>
<comment type="caution">
    <text evidence="2">The sequence shown here is derived from an EMBL/GenBank/DDBJ whole genome shotgun (WGS) entry which is preliminary data.</text>
</comment>
<proteinExistence type="predicted"/>